<reference evidence="8 9" key="1">
    <citation type="submission" date="2018-01" db="EMBL/GenBank/DDBJ databases">
        <title>Genome characterization of the sugarcane-associated fungus Trichoderma ghanense CCMA-1212 and their application in lignocelulose bioconversion.</title>
        <authorList>
            <person name="Steindorff A.S."/>
            <person name="Mendes T.D."/>
            <person name="Vilela E.S.D."/>
            <person name="Rodrigues D.S."/>
            <person name="Formighieri E.F."/>
            <person name="Melo I.S."/>
            <person name="Favaro L.C.L."/>
        </authorList>
    </citation>
    <scope>NUCLEOTIDE SEQUENCE [LARGE SCALE GENOMIC DNA]</scope>
    <source>
        <strain evidence="8 9">CCMA-1212</strain>
    </source>
</reference>
<feature type="region of interest" description="Disordered" evidence="7">
    <location>
        <begin position="1"/>
        <end position="150"/>
    </location>
</feature>
<comment type="caution">
    <text evidence="8">The sequence shown here is derived from an EMBL/GenBank/DDBJ whole genome shotgun (WGS) entry which is preliminary data.</text>
</comment>
<evidence type="ECO:0000256" key="5">
    <source>
        <dbReference type="ARBA" id="ARBA00023163"/>
    </source>
</evidence>
<dbReference type="PANTHER" id="PTHR23341:SF2">
    <property type="entry name" value="HIGH MOBILITY GROUP PROTEIN HMG-12"/>
    <property type="match status" value="1"/>
</dbReference>
<name>A0ABY2H9H6_9HYPO</name>
<comment type="similarity">
    <text evidence="2">Belongs to the HMGA family.</text>
</comment>
<keyword evidence="4" id="KW-0238">DNA-binding</keyword>
<organism evidence="8 9">
    <name type="scientific">Trichoderma ghanense</name>
    <dbReference type="NCBI Taxonomy" id="65468"/>
    <lineage>
        <taxon>Eukaryota</taxon>
        <taxon>Fungi</taxon>
        <taxon>Dikarya</taxon>
        <taxon>Ascomycota</taxon>
        <taxon>Pezizomycotina</taxon>
        <taxon>Sordariomycetes</taxon>
        <taxon>Hypocreomycetidae</taxon>
        <taxon>Hypocreales</taxon>
        <taxon>Hypocreaceae</taxon>
        <taxon>Trichoderma</taxon>
    </lineage>
</organism>
<evidence type="ECO:0000256" key="6">
    <source>
        <dbReference type="ARBA" id="ARBA00023242"/>
    </source>
</evidence>
<feature type="compositionally biased region" description="Acidic residues" evidence="7">
    <location>
        <begin position="119"/>
        <end position="133"/>
    </location>
</feature>
<dbReference type="InterPro" id="IPR017956">
    <property type="entry name" value="AT_hook_DNA-bd_motif"/>
</dbReference>
<sequence length="200" mass="21017">MARTRDDAKAAAGNAATDITRQPTEDAGVKKTPGRGRGRPKGSTKSPSKPPYVPTGRPRGRPKGSFKKPGESKAKTPKKPSAPLAPGQKRGRGRPRKSDVAQAQAQEDDEGRAAAESEANADDAEAEAGDDAADNQPGTGEREPGHSRESHIFFLVDVTGGARAGTKSALTPRQSPEYEVGPSSSFTSPAWFSRFKNIIG</sequence>
<keyword evidence="9" id="KW-1185">Reference proteome</keyword>
<evidence type="ECO:0000256" key="7">
    <source>
        <dbReference type="SAM" id="MobiDB-lite"/>
    </source>
</evidence>
<evidence type="ECO:0000256" key="4">
    <source>
        <dbReference type="ARBA" id="ARBA00023125"/>
    </source>
</evidence>
<dbReference type="PRINTS" id="PR00929">
    <property type="entry name" value="ATHOOK"/>
</dbReference>
<dbReference type="RefSeq" id="XP_073561109.1">
    <property type="nucleotide sequence ID" value="XM_073699898.1"/>
</dbReference>
<dbReference type="Pfam" id="PF02178">
    <property type="entry name" value="AT_hook"/>
    <property type="match status" value="3"/>
</dbReference>
<feature type="compositionally biased region" description="Basic residues" evidence="7">
    <location>
        <begin position="32"/>
        <end position="42"/>
    </location>
</feature>
<gene>
    <name evidence="8" type="ORF">CCMA1212_002516</name>
</gene>
<dbReference type="PANTHER" id="PTHR23341">
    <property type="entry name" value="HIGH MOBILITY GROUP PROTEINS HMG-A AND C"/>
    <property type="match status" value="1"/>
</dbReference>
<feature type="compositionally biased region" description="Basic and acidic residues" evidence="7">
    <location>
        <begin position="140"/>
        <end position="150"/>
    </location>
</feature>
<evidence type="ECO:0008006" key="10">
    <source>
        <dbReference type="Google" id="ProtNLM"/>
    </source>
</evidence>
<evidence type="ECO:0000256" key="1">
    <source>
        <dbReference type="ARBA" id="ARBA00004123"/>
    </source>
</evidence>
<dbReference type="SMART" id="SM00384">
    <property type="entry name" value="AT_hook"/>
    <property type="match status" value="3"/>
</dbReference>
<feature type="compositionally biased region" description="Low complexity" evidence="7">
    <location>
        <begin position="79"/>
        <end position="88"/>
    </location>
</feature>
<keyword evidence="3" id="KW-0805">Transcription regulation</keyword>
<evidence type="ECO:0000313" key="8">
    <source>
        <dbReference type="EMBL" id="TFB04908.1"/>
    </source>
</evidence>
<evidence type="ECO:0000256" key="3">
    <source>
        <dbReference type="ARBA" id="ARBA00023015"/>
    </source>
</evidence>
<keyword evidence="6" id="KW-0539">Nucleus</keyword>
<evidence type="ECO:0000313" key="9">
    <source>
        <dbReference type="Proteomes" id="UP001642720"/>
    </source>
</evidence>
<keyword evidence="5" id="KW-0804">Transcription</keyword>
<accession>A0ABY2H9H6</accession>
<feature type="region of interest" description="Disordered" evidence="7">
    <location>
        <begin position="164"/>
        <end position="186"/>
    </location>
</feature>
<protein>
    <recommendedName>
        <fullName evidence="10">AT hook domain-containing protein</fullName>
    </recommendedName>
</protein>
<comment type="subcellular location">
    <subcellularLocation>
        <location evidence="1">Nucleus</location>
    </subcellularLocation>
</comment>
<dbReference type="EMBL" id="PPTA01000003">
    <property type="protein sequence ID" value="TFB04908.1"/>
    <property type="molecule type" value="Genomic_DNA"/>
</dbReference>
<dbReference type="GeneID" id="300574348"/>
<proteinExistence type="inferred from homology"/>
<evidence type="ECO:0000256" key="2">
    <source>
        <dbReference type="ARBA" id="ARBA00010812"/>
    </source>
</evidence>
<dbReference type="Proteomes" id="UP001642720">
    <property type="component" value="Unassembled WGS sequence"/>
</dbReference>